<dbReference type="GO" id="GO:0003824">
    <property type="term" value="F:catalytic activity"/>
    <property type="evidence" value="ECO:0007669"/>
    <property type="project" value="InterPro"/>
</dbReference>
<evidence type="ECO:0000313" key="2">
    <source>
        <dbReference type="EMBL" id="RSL30190.1"/>
    </source>
</evidence>
<dbReference type="Pfam" id="PF03475">
    <property type="entry name" value="YiiM_3-alpha"/>
    <property type="match status" value="1"/>
</dbReference>
<dbReference type="PROSITE" id="PS51340">
    <property type="entry name" value="MOSC"/>
    <property type="match status" value="1"/>
</dbReference>
<evidence type="ECO:0000259" key="1">
    <source>
        <dbReference type="PROSITE" id="PS51340"/>
    </source>
</evidence>
<dbReference type="Proteomes" id="UP000275076">
    <property type="component" value="Unassembled WGS sequence"/>
</dbReference>
<organism evidence="2 3">
    <name type="scientific">Salibacterium salarium</name>
    <dbReference type="NCBI Taxonomy" id="284579"/>
    <lineage>
        <taxon>Bacteria</taxon>
        <taxon>Bacillati</taxon>
        <taxon>Bacillota</taxon>
        <taxon>Bacilli</taxon>
        <taxon>Bacillales</taxon>
        <taxon>Bacillaceae</taxon>
    </lineage>
</organism>
<dbReference type="SUPFAM" id="SSF50800">
    <property type="entry name" value="PK beta-barrel domain-like"/>
    <property type="match status" value="1"/>
</dbReference>
<dbReference type="PANTHER" id="PTHR30212:SF2">
    <property type="entry name" value="PROTEIN YIIM"/>
    <property type="match status" value="1"/>
</dbReference>
<protein>
    <submittedName>
        <fullName evidence="2">MOSC domain-containing protein</fullName>
    </submittedName>
</protein>
<dbReference type="GO" id="GO:0030151">
    <property type="term" value="F:molybdenum ion binding"/>
    <property type="evidence" value="ECO:0007669"/>
    <property type="project" value="InterPro"/>
</dbReference>
<name>A0A3R9P4I6_9BACI</name>
<dbReference type="InterPro" id="IPR005163">
    <property type="entry name" value="Tri_helical_YiiM-like"/>
</dbReference>
<gene>
    <name evidence="2" type="ORF">D7Z54_27245</name>
</gene>
<comment type="caution">
    <text evidence="2">The sequence shown here is derived from an EMBL/GenBank/DDBJ whole genome shotgun (WGS) entry which is preliminary data.</text>
</comment>
<accession>A0A3R9P4I6</accession>
<sequence>MKQVNQIKHLAVGLPKQMEYQEDKQVRTGIQKEIIEEAFLSQSGFQEDDVADKKNHGGFDRAVCVYPHKHYRKWEQEFDTKLEKAAFGENLTVKDMWEGNVYIGDTYEIGEAVIQVTQGRIPCDTINKRTGISHLLQRIIETGYTGFLCRVMQSGKVREGDQLKIIDTNPHRVSVLYALQTYFHDPSNKEAIEKILAVEPLADSWRKKLENRLNKR</sequence>
<dbReference type="RefSeq" id="WP_125561073.1">
    <property type="nucleotide sequence ID" value="NZ_RBVX01000041.1"/>
</dbReference>
<proteinExistence type="predicted"/>
<dbReference type="Gene3D" id="2.40.33.20">
    <property type="entry name" value="PK beta-barrel domain-like"/>
    <property type="match status" value="1"/>
</dbReference>
<dbReference type="InterPro" id="IPR011037">
    <property type="entry name" value="Pyrv_Knase-like_insert_dom_sf"/>
</dbReference>
<dbReference type="PANTHER" id="PTHR30212">
    <property type="entry name" value="PROTEIN YIIM"/>
    <property type="match status" value="1"/>
</dbReference>
<dbReference type="InterPro" id="IPR005302">
    <property type="entry name" value="MoCF_Sase_C"/>
</dbReference>
<reference evidence="2 3" key="1">
    <citation type="submission" date="2018-10" db="EMBL/GenBank/DDBJ databases">
        <title>Draft genome sequence of Bacillus salarius IM0101, isolated from a hypersaline soil in Inner Mongolia, China.</title>
        <authorList>
            <person name="Yamprayoonswat W."/>
            <person name="Boonvisut S."/>
            <person name="Jumpathong W."/>
            <person name="Sittihan S."/>
            <person name="Ruangsuj P."/>
            <person name="Wanthongcharoen S."/>
            <person name="Thongpramul N."/>
            <person name="Pimmason S."/>
            <person name="Yu B."/>
            <person name="Yasawong M."/>
        </authorList>
    </citation>
    <scope>NUCLEOTIDE SEQUENCE [LARGE SCALE GENOMIC DNA]</scope>
    <source>
        <strain evidence="2 3">IM0101</strain>
    </source>
</reference>
<dbReference type="AlphaFoldDB" id="A0A3R9P4I6"/>
<dbReference type="GO" id="GO:0030170">
    <property type="term" value="F:pyridoxal phosphate binding"/>
    <property type="evidence" value="ECO:0007669"/>
    <property type="project" value="InterPro"/>
</dbReference>
<dbReference type="EMBL" id="RBVX01000041">
    <property type="protein sequence ID" value="RSL30190.1"/>
    <property type="molecule type" value="Genomic_DNA"/>
</dbReference>
<dbReference type="OrthoDB" id="9786134at2"/>
<feature type="domain" description="MOSC" evidence="1">
    <location>
        <begin position="32"/>
        <end position="166"/>
    </location>
</feature>
<evidence type="ECO:0000313" key="3">
    <source>
        <dbReference type="Proteomes" id="UP000275076"/>
    </source>
</evidence>
<dbReference type="Pfam" id="PF03473">
    <property type="entry name" value="MOSC"/>
    <property type="match status" value="1"/>
</dbReference>
<keyword evidence="3" id="KW-1185">Reference proteome</keyword>
<dbReference type="InterPro" id="IPR052353">
    <property type="entry name" value="Benzoxazolinone_Detox_Enz"/>
</dbReference>